<dbReference type="AlphaFoldDB" id="A0A0N1INZ5"/>
<organism evidence="2 3">
    <name type="scientific">Papilio machaon</name>
    <name type="common">Old World swallowtail butterfly</name>
    <dbReference type="NCBI Taxonomy" id="76193"/>
    <lineage>
        <taxon>Eukaryota</taxon>
        <taxon>Metazoa</taxon>
        <taxon>Ecdysozoa</taxon>
        <taxon>Arthropoda</taxon>
        <taxon>Hexapoda</taxon>
        <taxon>Insecta</taxon>
        <taxon>Pterygota</taxon>
        <taxon>Neoptera</taxon>
        <taxon>Endopterygota</taxon>
        <taxon>Lepidoptera</taxon>
        <taxon>Glossata</taxon>
        <taxon>Ditrysia</taxon>
        <taxon>Papilionoidea</taxon>
        <taxon>Papilionidae</taxon>
        <taxon>Papilioninae</taxon>
        <taxon>Papilio</taxon>
    </lineage>
</organism>
<gene>
    <name evidence="2" type="ORF">RR48_01060</name>
</gene>
<dbReference type="SUPFAM" id="SSF51430">
    <property type="entry name" value="NAD(P)-linked oxidoreductase"/>
    <property type="match status" value="1"/>
</dbReference>
<evidence type="ECO:0000313" key="2">
    <source>
        <dbReference type="EMBL" id="KPJ11087.1"/>
    </source>
</evidence>
<dbReference type="InterPro" id="IPR020471">
    <property type="entry name" value="AKR"/>
</dbReference>
<feature type="domain" description="NADP-dependent oxidoreductase" evidence="1">
    <location>
        <begin position="19"/>
        <end position="135"/>
    </location>
</feature>
<dbReference type="GO" id="GO:0016491">
    <property type="term" value="F:oxidoreductase activity"/>
    <property type="evidence" value="ECO:0007669"/>
    <property type="project" value="InterPro"/>
</dbReference>
<dbReference type="Proteomes" id="UP000053240">
    <property type="component" value="Unassembled WGS sequence"/>
</dbReference>
<dbReference type="InterPro" id="IPR018170">
    <property type="entry name" value="Aldo/ket_reductase_CS"/>
</dbReference>
<dbReference type="Pfam" id="PF00248">
    <property type="entry name" value="Aldo_ket_red"/>
    <property type="match status" value="1"/>
</dbReference>
<proteinExistence type="predicted"/>
<name>A0A0N1INZ5_PAPMA</name>
<reference evidence="2 3" key="1">
    <citation type="journal article" date="2015" name="Nat. Commun.">
        <title>Outbred genome sequencing and CRISPR/Cas9 gene editing in butterflies.</title>
        <authorList>
            <person name="Li X."/>
            <person name="Fan D."/>
            <person name="Zhang W."/>
            <person name="Liu G."/>
            <person name="Zhang L."/>
            <person name="Zhao L."/>
            <person name="Fang X."/>
            <person name="Chen L."/>
            <person name="Dong Y."/>
            <person name="Chen Y."/>
            <person name="Ding Y."/>
            <person name="Zhao R."/>
            <person name="Feng M."/>
            <person name="Zhu Y."/>
            <person name="Feng Y."/>
            <person name="Jiang X."/>
            <person name="Zhu D."/>
            <person name="Xiang H."/>
            <person name="Feng X."/>
            <person name="Li S."/>
            <person name="Wang J."/>
            <person name="Zhang G."/>
            <person name="Kronforst M.R."/>
            <person name="Wang W."/>
        </authorList>
    </citation>
    <scope>NUCLEOTIDE SEQUENCE [LARGE SCALE GENOMIC DNA]</scope>
    <source>
        <strain evidence="2">Ya'a_city_454_Pm</strain>
        <tissue evidence="2">Whole body</tissue>
    </source>
</reference>
<keyword evidence="3" id="KW-1185">Reference proteome</keyword>
<evidence type="ECO:0000259" key="1">
    <source>
        <dbReference type="Pfam" id="PF00248"/>
    </source>
</evidence>
<dbReference type="InterPro" id="IPR023210">
    <property type="entry name" value="NADP_OxRdtase_dom"/>
</dbReference>
<accession>A0A0N1INZ5</accession>
<dbReference type="InParanoid" id="A0A0N1INZ5"/>
<dbReference type="EMBL" id="KQ460888">
    <property type="protein sequence ID" value="KPJ11087.1"/>
    <property type="molecule type" value="Genomic_DNA"/>
</dbReference>
<dbReference type="InterPro" id="IPR036812">
    <property type="entry name" value="NAD(P)_OxRdtase_dom_sf"/>
</dbReference>
<dbReference type="PROSITE" id="PS00062">
    <property type="entry name" value="ALDOKETO_REDUCTASE_2"/>
    <property type="match status" value="1"/>
</dbReference>
<dbReference type="PRINTS" id="PR00069">
    <property type="entry name" value="ALDKETRDTASE"/>
</dbReference>
<protein>
    <submittedName>
        <fullName evidence="2">1,5-anhydro-D-fructose reductase</fullName>
    </submittedName>
</protein>
<dbReference type="PANTHER" id="PTHR11732">
    <property type="entry name" value="ALDO/KETO REDUCTASE"/>
    <property type="match status" value="1"/>
</dbReference>
<evidence type="ECO:0000313" key="3">
    <source>
        <dbReference type="Proteomes" id="UP000053240"/>
    </source>
</evidence>
<dbReference type="Gene3D" id="3.20.20.100">
    <property type="entry name" value="NADP-dependent oxidoreductase domain"/>
    <property type="match status" value="1"/>
</dbReference>
<dbReference type="STRING" id="76193.A0A0N1INZ5"/>
<sequence>MQTKKIFPLYKLVLTYFSTRADIFITSKLWCTSHRPDLVEAAVKTSLADLGLDYLDLYLIHWPQAYKEGEDNFPVDEQGKAIPSAVDYVDTWKAMEGLVDKGLVKSIGVSNFNKKQIDRVVEAARIKPAVNQVSHLLPYCLKQRFVRIRIRIIYWINTQFYTKLHFTSIIKCYNNIFCTHLL</sequence>